<dbReference type="SFLD" id="SFLDG01129">
    <property type="entry name" value="C1.5:_HAD__Beta-PGM__Phosphata"/>
    <property type="match status" value="1"/>
</dbReference>
<accession>A0A1M5E5U5</accession>
<reference evidence="1 2" key="1">
    <citation type="submission" date="2016-11" db="EMBL/GenBank/DDBJ databases">
        <authorList>
            <person name="Jaros S."/>
            <person name="Januszkiewicz K."/>
            <person name="Wedrychowicz H."/>
        </authorList>
    </citation>
    <scope>NUCLEOTIDE SEQUENCE [LARGE SCALE GENOMIC DNA]</scope>
    <source>
        <strain evidence="1 2">DSM 18119</strain>
    </source>
</reference>
<dbReference type="PANTHER" id="PTHR43611:SF3">
    <property type="entry name" value="FLAVIN MONONUCLEOTIDE HYDROLASE 1, CHLOROPLATIC"/>
    <property type="match status" value="1"/>
</dbReference>
<dbReference type="NCBIfam" id="TIGR01509">
    <property type="entry name" value="HAD-SF-IA-v3"/>
    <property type="match status" value="1"/>
</dbReference>
<dbReference type="SUPFAM" id="SSF56784">
    <property type="entry name" value="HAD-like"/>
    <property type="match status" value="1"/>
</dbReference>
<evidence type="ECO:0000313" key="1">
    <source>
        <dbReference type="EMBL" id="SHF74638.1"/>
    </source>
</evidence>
<dbReference type="InterPro" id="IPR023214">
    <property type="entry name" value="HAD_sf"/>
</dbReference>
<dbReference type="Proteomes" id="UP000184048">
    <property type="component" value="Unassembled WGS sequence"/>
</dbReference>
<dbReference type="Pfam" id="PF13419">
    <property type="entry name" value="HAD_2"/>
    <property type="match status" value="1"/>
</dbReference>
<sequence>MNQTLSNIDTIIFDLGNVLVDWSPSYLFDKIFHKKEDRDFFLENICTPEWHNAQDAGTPPAEATEEKVKEYPEWEHAIRAFYARWKEMFMGTIDGSVEILRELKSKGYKLYALTNWNAELFNKTLDDFPFIQLFDGKVVSGAVKKTKPGEDIYLHLLDKYKITPGQAVFIDDKKENILTAEKLGIKGIQFSNPEQLRKDLENLGIL</sequence>
<dbReference type="InterPro" id="IPR036412">
    <property type="entry name" value="HAD-like_sf"/>
</dbReference>
<dbReference type="PRINTS" id="PR00413">
    <property type="entry name" value="HADHALOGNASE"/>
</dbReference>
<dbReference type="Gene3D" id="1.10.150.240">
    <property type="entry name" value="Putative phosphatase, domain 2"/>
    <property type="match status" value="1"/>
</dbReference>
<dbReference type="Gene3D" id="3.40.50.1000">
    <property type="entry name" value="HAD superfamily/HAD-like"/>
    <property type="match status" value="1"/>
</dbReference>
<dbReference type="PANTHER" id="PTHR43611">
    <property type="entry name" value="ALPHA-D-GLUCOSE 1-PHOSPHATE PHOSPHATASE"/>
    <property type="match status" value="1"/>
</dbReference>
<organism evidence="1 2">
    <name type="scientific">Flavisolibacter ginsengisoli DSM 18119</name>
    <dbReference type="NCBI Taxonomy" id="1121884"/>
    <lineage>
        <taxon>Bacteria</taxon>
        <taxon>Pseudomonadati</taxon>
        <taxon>Bacteroidota</taxon>
        <taxon>Chitinophagia</taxon>
        <taxon>Chitinophagales</taxon>
        <taxon>Chitinophagaceae</taxon>
        <taxon>Flavisolibacter</taxon>
    </lineage>
</organism>
<proteinExistence type="predicted"/>
<dbReference type="STRING" id="1121884.SAMN02745131_03435"/>
<evidence type="ECO:0000313" key="2">
    <source>
        <dbReference type="Proteomes" id="UP000184048"/>
    </source>
</evidence>
<dbReference type="CDD" id="cd02603">
    <property type="entry name" value="HAD_sEH-N_like"/>
    <property type="match status" value="1"/>
</dbReference>
<keyword evidence="2" id="KW-1185">Reference proteome</keyword>
<dbReference type="InterPro" id="IPR006439">
    <property type="entry name" value="HAD-SF_hydro_IA"/>
</dbReference>
<dbReference type="InterPro" id="IPR023198">
    <property type="entry name" value="PGP-like_dom2"/>
</dbReference>
<dbReference type="EMBL" id="FQUU01000017">
    <property type="protein sequence ID" value="SHF74638.1"/>
    <property type="molecule type" value="Genomic_DNA"/>
</dbReference>
<dbReference type="AlphaFoldDB" id="A0A1M5E5U5"/>
<dbReference type="InterPro" id="IPR041492">
    <property type="entry name" value="HAD_2"/>
</dbReference>
<protein>
    <submittedName>
        <fullName evidence="1">2-haloacid dehalogenase</fullName>
    </submittedName>
</protein>
<dbReference type="SFLD" id="SFLDS00003">
    <property type="entry name" value="Haloacid_Dehalogenase"/>
    <property type="match status" value="1"/>
</dbReference>
<gene>
    <name evidence="1" type="ORF">SAMN02745131_03435</name>
</gene>
<name>A0A1M5E5U5_9BACT</name>
<dbReference type="OrthoDB" id="9797415at2"/>
<dbReference type="RefSeq" id="WP_072836565.1">
    <property type="nucleotide sequence ID" value="NZ_FQUU01000017.1"/>
</dbReference>